<accession>A0ABV5Q485</accession>
<feature type="region of interest" description="Disordered" evidence="1">
    <location>
        <begin position="67"/>
        <end position="105"/>
    </location>
</feature>
<comment type="caution">
    <text evidence="2">The sequence shown here is derived from an EMBL/GenBank/DDBJ whole genome shotgun (WGS) entry which is preliminary data.</text>
</comment>
<name>A0ABV5Q485_9ACTN</name>
<dbReference type="Proteomes" id="UP001589646">
    <property type="component" value="Unassembled WGS sequence"/>
</dbReference>
<evidence type="ECO:0000256" key="1">
    <source>
        <dbReference type="SAM" id="MobiDB-lite"/>
    </source>
</evidence>
<feature type="compositionally biased region" description="Polar residues" evidence="1">
    <location>
        <begin position="69"/>
        <end position="79"/>
    </location>
</feature>
<reference evidence="2 3" key="1">
    <citation type="submission" date="2024-09" db="EMBL/GenBank/DDBJ databases">
        <authorList>
            <person name="Sun Q."/>
            <person name="Mori K."/>
        </authorList>
    </citation>
    <scope>NUCLEOTIDE SEQUENCE [LARGE SCALE GENOMIC DNA]</scope>
    <source>
        <strain evidence="2 3">JCM 3323</strain>
    </source>
</reference>
<keyword evidence="3" id="KW-1185">Reference proteome</keyword>
<sequence length="105" mass="11621">MARKICHGDGKIRRTCREGREDPLPESARTRGKSVGGASVTDDAMLSMALHLRTRDQDLRLRDIASRPAITQGTKQSWHPSPAARLIKLREHDDSGTQPPAVMKP</sequence>
<feature type="compositionally biased region" description="Basic and acidic residues" evidence="1">
    <location>
        <begin position="1"/>
        <end position="23"/>
    </location>
</feature>
<gene>
    <name evidence="2" type="ORF">ACFFRN_27135</name>
</gene>
<evidence type="ECO:0000313" key="3">
    <source>
        <dbReference type="Proteomes" id="UP001589646"/>
    </source>
</evidence>
<evidence type="ECO:0000313" key="2">
    <source>
        <dbReference type="EMBL" id="MFB9530291.1"/>
    </source>
</evidence>
<feature type="region of interest" description="Disordered" evidence="1">
    <location>
        <begin position="1"/>
        <end position="40"/>
    </location>
</feature>
<dbReference type="RefSeq" id="WP_346124864.1">
    <property type="nucleotide sequence ID" value="NZ_BAAAXC010000015.1"/>
</dbReference>
<protein>
    <submittedName>
        <fullName evidence="2">Uncharacterized protein</fullName>
    </submittedName>
</protein>
<dbReference type="EMBL" id="JBHMCE010000008">
    <property type="protein sequence ID" value="MFB9530291.1"/>
    <property type="molecule type" value="Genomic_DNA"/>
</dbReference>
<organism evidence="2 3">
    <name type="scientific">Nonomuraea roseola</name>
    <dbReference type="NCBI Taxonomy" id="46179"/>
    <lineage>
        <taxon>Bacteria</taxon>
        <taxon>Bacillati</taxon>
        <taxon>Actinomycetota</taxon>
        <taxon>Actinomycetes</taxon>
        <taxon>Streptosporangiales</taxon>
        <taxon>Streptosporangiaceae</taxon>
        <taxon>Nonomuraea</taxon>
    </lineage>
</organism>
<proteinExistence type="predicted"/>